<accession>A0A9W8L2F3</accession>
<evidence type="ECO:0000256" key="1">
    <source>
        <dbReference type="SAM" id="MobiDB-lite"/>
    </source>
</evidence>
<dbReference type="GO" id="GO:0000124">
    <property type="term" value="C:SAGA complex"/>
    <property type="evidence" value="ECO:0007669"/>
    <property type="project" value="InterPro"/>
</dbReference>
<dbReference type="InterPro" id="IPR046468">
    <property type="entry name" value="Spt20-like_SEP"/>
</dbReference>
<feature type="compositionally biased region" description="Low complexity" evidence="1">
    <location>
        <begin position="766"/>
        <end position="779"/>
    </location>
</feature>
<dbReference type="InterPro" id="IPR021950">
    <property type="entry name" value="Spt20"/>
</dbReference>
<feature type="compositionally biased region" description="Acidic residues" evidence="1">
    <location>
        <begin position="107"/>
        <end position="116"/>
    </location>
</feature>
<feature type="region of interest" description="Disordered" evidence="1">
    <location>
        <begin position="619"/>
        <end position="652"/>
    </location>
</feature>
<keyword evidence="4" id="KW-1185">Reference proteome</keyword>
<feature type="compositionally biased region" description="Low complexity" evidence="1">
    <location>
        <begin position="719"/>
        <end position="746"/>
    </location>
</feature>
<dbReference type="EMBL" id="JANBTX010000283">
    <property type="protein sequence ID" value="KAJ2683511.1"/>
    <property type="molecule type" value="Genomic_DNA"/>
</dbReference>
<feature type="region of interest" description="Disordered" evidence="1">
    <location>
        <begin position="1244"/>
        <end position="1264"/>
    </location>
</feature>
<feature type="compositionally biased region" description="Acidic residues" evidence="1">
    <location>
        <begin position="64"/>
        <end position="73"/>
    </location>
</feature>
<organism evidence="3 4">
    <name type="scientific">Coemansia spiralis</name>
    <dbReference type="NCBI Taxonomy" id="417178"/>
    <lineage>
        <taxon>Eukaryota</taxon>
        <taxon>Fungi</taxon>
        <taxon>Fungi incertae sedis</taxon>
        <taxon>Zoopagomycota</taxon>
        <taxon>Kickxellomycotina</taxon>
        <taxon>Kickxellomycetes</taxon>
        <taxon>Kickxellales</taxon>
        <taxon>Kickxellaceae</taxon>
        <taxon>Coemansia</taxon>
    </lineage>
</organism>
<feature type="compositionally biased region" description="Polar residues" evidence="1">
    <location>
        <begin position="709"/>
        <end position="718"/>
    </location>
</feature>
<dbReference type="PANTHER" id="PTHR13526:SF8">
    <property type="entry name" value="TRANSCRIPTION FACTOR SPT20 HOMOLOG"/>
    <property type="match status" value="1"/>
</dbReference>
<feature type="compositionally biased region" description="Low complexity" evidence="1">
    <location>
        <begin position="805"/>
        <end position="843"/>
    </location>
</feature>
<dbReference type="PANTHER" id="PTHR13526">
    <property type="entry name" value="TRANSCRIPTION FACTOR SPT20 HOMOLOG"/>
    <property type="match status" value="1"/>
</dbReference>
<dbReference type="Pfam" id="PF12090">
    <property type="entry name" value="Spt20_SEP"/>
    <property type="match status" value="1"/>
</dbReference>
<dbReference type="GO" id="GO:0003712">
    <property type="term" value="F:transcription coregulator activity"/>
    <property type="evidence" value="ECO:0007669"/>
    <property type="project" value="InterPro"/>
</dbReference>
<feature type="compositionally biased region" description="Low complexity" evidence="1">
    <location>
        <begin position="1217"/>
        <end position="1229"/>
    </location>
</feature>
<proteinExistence type="predicted"/>
<name>A0A9W8L2F3_9FUNG</name>
<feature type="region of interest" description="Disordered" evidence="1">
    <location>
        <begin position="1479"/>
        <end position="1498"/>
    </location>
</feature>
<dbReference type="GO" id="GO:0006357">
    <property type="term" value="P:regulation of transcription by RNA polymerase II"/>
    <property type="evidence" value="ECO:0007669"/>
    <property type="project" value="TreeGrafter"/>
</dbReference>
<feature type="compositionally biased region" description="Acidic residues" evidence="1">
    <location>
        <begin position="34"/>
        <end position="54"/>
    </location>
</feature>
<gene>
    <name evidence="3" type="primary">SPT20</name>
    <name evidence="3" type="ORF">IWW39_005460</name>
</gene>
<feature type="region of interest" description="Disordered" evidence="1">
    <location>
        <begin position="1208"/>
        <end position="1229"/>
    </location>
</feature>
<feature type="region of interest" description="Disordered" evidence="1">
    <location>
        <begin position="1"/>
        <end position="163"/>
    </location>
</feature>
<feature type="domain" description="Spt20-like SEP" evidence="2">
    <location>
        <begin position="217"/>
        <end position="424"/>
    </location>
</feature>
<feature type="region of interest" description="Disordered" evidence="1">
    <location>
        <begin position="800"/>
        <end position="919"/>
    </location>
</feature>
<feature type="region of interest" description="Disordered" evidence="1">
    <location>
        <begin position="667"/>
        <end position="788"/>
    </location>
</feature>
<evidence type="ECO:0000259" key="2">
    <source>
        <dbReference type="Pfam" id="PF12090"/>
    </source>
</evidence>
<feature type="compositionally biased region" description="Low complexity" evidence="1">
    <location>
        <begin position="1"/>
        <end position="14"/>
    </location>
</feature>
<feature type="compositionally biased region" description="Polar residues" evidence="1">
    <location>
        <begin position="1087"/>
        <end position="1098"/>
    </location>
</feature>
<feature type="compositionally biased region" description="Low complexity" evidence="1">
    <location>
        <begin position="629"/>
        <end position="652"/>
    </location>
</feature>
<comment type="caution">
    <text evidence="3">The sequence shown here is derived from an EMBL/GenBank/DDBJ whole genome shotgun (WGS) entry which is preliminary data.</text>
</comment>
<reference evidence="3" key="1">
    <citation type="submission" date="2022-07" db="EMBL/GenBank/DDBJ databases">
        <title>Phylogenomic reconstructions and comparative analyses of Kickxellomycotina fungi.</title>
        <authorList>
            <person name="Reynolds N.K."/>
            <person name="Stajich J.E."/>
            <person name="Barry K."/>
            <person name="Grigoriev I.V."/>
            <person name="Crous P."/>
            <person name="Smith M.E."/>
        </authorList>
    </citation>
    <scope>NUCLEOTIDE SEQUENCE</scope>
    <source>
        <strain evidence="3">CBS 109367</strain>
    </source>
</reference>
<evidence type="ECO:0000313" key="4">
    <source>
        <dbReference type="Proteomes" id="UP001151516"/>
    </source>
</evidence>
<feature type="region of interest" description="Disordered" evidence="1">
    <location>
        <begin position="1070"/>
        <end position="1128"/>
    </location>
</feature>
<feature type="compositionally biased region" description="Polar residues" evidence="1">
    <location>
        <begin position="667"/>
        <end position="686"/>
    </location>
</feature>
<dbReference type="Proteomes" id="UP001151516">
    <property type="component" value="Unassembled WGS sequence"/>
</dbReference>
<evidence type="ECO:0000313" key="3">
    <source>
        <dbReference type="EMBL" id="KAJ2683511.1"/>
    </source>
</evidence>
<feature type="compositionally biased region" description="Low complexity" evidence="1">
    <location>
        <begin position="874"/>
        <end position="890"/>
    </location>
</feature>
<sequence>MSTSVASGSSLKAHSSSRRNHVGDRATSRSTSPDIDDQDSVLDLEDELQQELENEMSASYDNLFGDDDDDDDFDSRSATGRSATAELVAVGLNDNESIADINGASDNDSDEDDEFDAALFGDGSALDSNDDESDHDFVDPPAAEGPKSSGLASVDDEDSASDDEFEAVEFNANVAKLPSRRDAFVANGLSTVETGHKRRQQDRIHIGDCNFLDRYKDEEPSMILHLFETHFRFEGQEGVFLYSETMSFFFTALNEGRIPVDLVDVFSELNCRYYEGCLLVEVRDHRRPSQEVRAAKRHTSELLTSSAFRNGYRPMQRPADESLPNTRSLSTIPEPGAAAAKSLLSDAFLCGSASTSMSNGGATPKVFRKVMRPTSETLYIELLLASEQAKLSQADLLDIEAKLLLATEEVLDLEPDVQVSRIANATRYIEYQHMLPRKRCKYNSAEIEAEQAEREEKLKLMTLMDDRAGRSDFIPNFSLLSRITECRHKKYVNDAEVYPSAVPPVPPPAPGRKAPARKNRSQMSLLPDGRKVIRTLRFVQNIGNRSTHTVFHVFELPEDGGLQGMMRWGTLPDTAINGGSKVFFFPNDEVMRIHIDNVKLLLSMENNRLVYDSAYPNGVPTAGPPPSLSTPTISPRTSTNMVATTSSGSAGAGISSVAGPVTNALSPTVASSSAMPSPDISANASPSAARGEASAPKPKTSVARRGSRKNSPQPKQKNAASAEPEADDAPQGSSAGGSSRATAPTSKSAGKRATESSKRPAKEESPASVSSIDSASALAEPMSPVDEGDGVAVLVTPALPRTKNSASKASLASSSSLVSSVASTSSQAAAIAAAEAAEPSTSSGKAPVKKGARQASRASAAPKERKPRAKTKAKSASVAPPSEAEALEASAPPPAQSSADGQAKPLTDDDEDDDDVPLVQNSGAASARVSGDEAPAASSAAPLLMSPSPLASSFPAIGDSPAAMAPAQSLAAMAQLGAHMANLPQGRPPFASPLHITKEYLQANPDQINILRMKLSQLAMQKQLRMQQMQMQHQGAPNMNGPSAGPMGSPQMRPTVAHPGMAAMAQMAQAMQNGSSGSVNPVPPGLNPSTSATSSLNQGLPGPVAPANNPALGSPAMRPALGPGPPNVITAAQQQFLQQQQHLQLQPTKEEMVIIQQFCHFQGIQIQGMHDHRLPVLVAKAKTGELKAMLMANLRAFSAQRQQIIASQNTQPRPSGNPNSPSLASALPPNGVLTATSMGVLLPPSTSASQAVRPMQPLRDPATPSLQDRNALLEIMQRQREAQLSGSVAGTQIPTMGSPNQQQQQLAAALQQRQQQLNMAAAAAAAGGGGGGGNAAIASPAGAASAMQASMVRPMQPPGTTAAPLPRPAAPMIGSPANTPQTMTSEQRLAFQQQALASMTPQQQKDLYLRMQARQQVAMASQQLPQANIATIIQQISSGQLNPAVLSPQIIGFLLMNAQAQLTPEQRTTLQRLMSMHMQHSQNNAAAQAGPVRPGAAQ</sequence>
<feature type="compositionally biased region" description="Basic and acidic residues" evidence="1">
    <location>
        <begin position="752"/>
        <end position="765"/>
    </location>
</feature>
<protein>
    <submittedName>
        <fullName evidence="3">Transcription factor spt20</fullName>
    </submittedName>
</protein>
<dbReference type="OrthoDB" id="1932706at2759"/>
<feature type="compositionally biased region" description="Acidic residues" evidence="1">
    <location>
        <begin position="154"/>
        <end position="163"/>
    </location>
</feature>
<feature type="region of interest" description="Disordered" evidence="1">
    <location>
        <begin position="502"/>
        <end position="521"/>
    </location>
</feature>